<dbReference type="SUPFAM" id="SSF55729">
    <property type="entry name" value="Acyl-CoA N-acyltransferases (Nat)"/>
    <property type="match status" value="1"/>
</dbReference>
<gene>
    <name evidence="2" type="ORF">K9V48_06835</name>
</gene>
<dbReference type="Pfam" id="PF00583">
    <property type="entry name" value="Acetyltransf_1"/>
    <property type="match status" value="1"/>
</dbReference>
<proteinExistence type="predicted"/>
<dbReference type="Proteomes" id="UP001165287">
    <property type="component" value="Unassembled WGS sequence"/>
</dbReference>
<dbReference type="InterPro" id="IPR016181">
    <property type="entry name" value="Acyl_CoA_acyltransferase"/>
</dbReference>
<protein>
    <submittedName>
        <fullName evidence="2">GNAT family N-acetyltransferase</fullName>
    </submittedName>
</protein>
<comment type="caution">
    <text evidence="2">The sequence shown here is derived from an EMBL/GenBank/DDBJ whole genome shotgun (WGS) entry which is preliminary data.</text>
</comment>
<evidence type="ECO:0000313" key="2">
    <source>
        <dbReference type="EMBL" id="MBZ5749966.1"/>
    </source>
</evidence>
<dbReference type="InterPro" id="IPR000182">
    <property type="entry name" value="GNAT_dom"/>
</dbReference>
<organism evidence="2 3">
    <name type="scientific">Metabacillus rhizolycopersici</name>
    <dbReference type="NCBI Taxonomy" id="2875709"/>
    <lineage>
        <taxon>Bacteria</taxon>
        <taxon>Bacillati</taxon>
        <taxon>Bacillota</taxon>
        <taxon>Bacilli</taxon>
        <taxon>Bacillales</taxon>
        <taxon>Bacillaceae</taxon>
        <taxon>Metabacillus</taxon>
    </lineage>
</organism>
<evidence type="ECO:0000313" key="3">
    <source>
        <dbReference type="Proteomes" id="UP001165287"/>
    </source>
</evidence>
<feature type="domain" description="N-acetyltransferase" evidence="1">
    <location>
        <begin position="4"/>
        <end position="145"/>
    </location>
</feature>
<dbReference type="EMBL" id="JAIQUM010000010">
    <property type="protein sequence ID" value="MBZ5749966.1"/>
    <property type="molecule type" value="Genomic_DNA"/>
</dbReference>
<name>A0ABS7UP90_9BACI</name>
<dbReference type="PROSITE" id="PS51186">
    <property type="entry name" value="GNAT"/>
    <property type="match status" value="1"/>
</dbReference>
<accession>A0ABS7UP90</accession>
<dbReference type="RefSeq" id="WP_224137963.1">
    <property type="nucleotide sequence ID" value="NZ_JAIQUM010000010.1"/>
</dbReference>
<sequence length="145" mass="17130">MDTLTIKELQSHNEIIEAFSIMKQLRTQLDERSYLDLVAEAQEKEKYKMFALFDHDEMVAVIGFKSMITLYYGRFVWVCDLVTDTNQRAKGYGKKLLTYAHEWAIANKYERIALSSGLQRIDAHRFYENKMKYDKVSYVFTTSLK</sequence>
<keyword evidence="3" id="KW-1185">Reference proteome</keyword>
<evidence type="ECO:0000259" key="1">
    <source>
        <dbReference type="PROSITE" id="PS51186"/>
    </source>
</evidence>
<dbReference type="CDD" id="cd04301">
    <property type="entry name" value="NAT_SF"/>
    <property type="match status" value="1"/>
</dbReference>
<dbReference type="Gene3D" id="3.40.630.30">
    <property type="match status" value="1"/>
</dbReference>
<reference evidence="2" key="1">
    <citation type="submission" date="2024-05" db="EMBL/GenBank/DDBJ databases">
        <title>Metabacillus sp. nov., isolated from the rhizosphere soil of tomato plants.</title>
        <authorList>
            <person name="Ma R."/>
        </authorList>
    </citation>
    <scope>NUCLEOTIDE SEQUENCE</scope>
    <source>
        <strain evidence="2">DBTR6</strain>
    </source>
</reference>